<dbReference type="STRING" id="426128.SAMN05660297_01272"/>
<keyword evidence="1" id="KW-0175">Coiled coil</keyword>
<evidence type="ECO:0000313" key="4">
    <source>
        <dbReference type="Proteomes" id="UP000199568"/>
    </source>
</evidence>
<evidence type="ECO:0000256" key="2">
    <source>
        <dbReference type="SAM" id="MobiDB-lite"/>
    </source>
</evidence>
<feature type="region of interest" description="Disordered" evidence="2">
    <location>
        <begin position="73"/>
        <end position="121"/>
    </location>
</feature>
<reference evidence="3 4" key="1">
    <citation type="submission" date="2016-10" db="EMBL/GenBank/DDBJ databases">
        <authorList>
            <person name="de Groot N.N."/>
        </authorList>
    </citation>
    <scope>NUCLEOTIDE SEQUENCE [LARGE SCALE GENOMIC DNA]</scope>
    <source>
        <strain evidence="3 4">DSM 18979</strain>
    </source>
</reference>
<evidence type="ECO:0000256" key="1">
    <source>
        <dbReference type="SAM" id="Coils"/>
    </source>
</evidence>
<accession>A0A1I0BIH8</accession>
<keyword evidence="4" id="KW-1185">Reference proteome</keyword>
<name>A0A1I0BIH8_9FIRM</name>
<gene>
    <name evidence="3" type="ORF">SAMN05660297_01272</name>
</gene>
<dbReference type="OrthoDB" id="1953300at2"/>
<proteinExistence type="predicted"/>
<feature type="coiled-coil region" evidence="1">
    <location>
        <begin position="253"/>
        <end position="280"/>
    </location>
</feature>
<dbReference type="EMBL" id="FOHU01000004">
    <property type="protein sequence ID" value="SET06363.1"/>
    <property type="molecule type" value="Genomic_DNA"/>
</dbReference>
<organism evidence="3 4">
    <name type="scientific">Natronincola peptidivorans</name>
    <dbReference type="NCBI Taxonomy" id="426128"/>
    <lineage>
        <taxon>Bacteria</taxon>
        <taxon>Bacillati</taxon>
        <taxon>Bacillota</taxon>
        <taxon>Clostridia</taxon>
        <taxon>Peptostreptococcales</taxon>
        <taxon>Natronincolaceae</taxon>
        <taxon>Natronincola</taxon>
    </lineage>
</organism>
<feature type="compositionally biased region" description="Acidic residues" evidence="2">
    <location>
        <begin position="93"/>
        <end position="116"/>
    </location>
</feature>
<sequence>MINIFNRKKKILFVAIICFSIIITACNINPQRPQQEEENSPPEVPNILEELETAVLEAMHNIDSIEGLEIAMEEQEAEEEPPGPPAANVQVETEGELEPEISVQEPEETEEADEENKLEMSVSENQTIIPLLEEEDIEGLSNEMSQLPEDIEEIWFEIEDQVEGLHRMWNVLEADLRDLHVSQEEITAFEEKLMEASVTIMEKETIESLMTLNELTKYLADFRNAFTSKVPSPVYKMKYHIRNSILYGSQGEFETAQEHIDKTKELKNSLQQQIVEKGAEHDGQKLDLSIADLERQLAAENFPLMQIEGAIVIKNILLIQDAFKGAIDE</sequence>
<protein>
    <submittedName>
        <fullName evidence="3">Uncharacterized protein</fullName>
    </submittedName>
</protein>
<dbReference type="PROSITE" id="PS51257">
    <property type="entry name" value="PROKAR_LIPOPROTEIN"/>
    <property type="match status" value="1"/>
</dbReference>
<dbReference type="RefSeq" id="WP_090441004.1">
    <property type="nucleotide sequence ID" value="NZ_FOHU01000004.1"/>
</dbReference>
<evidence type="ECO:0000313" key="3">
    <source>
        <dbReference type="EMBL" id="SET06363.1"/>
    </source>
</evidence>
<dbReference type="AlphaFoldDB" id="A0A1I0BIH8"/>
<dbReference type="Proteomes" id="UP000199568">
    <property type="component" value="Unassembled WGS sequence"/>
</dbReference>